<keyword evidence="3 12" id="KW-0479">Metal-binding</keyword>
<evidence type="ECO:0000256" key="5">
    <source>
        <dbReference type="ARBA" id="ARBA00022801"/>
    </source>
</evidence>
<dbReference type="Gene3D" id="3.40.1440.60">
    <property type="entry name" value="PriA, 3(prime) DNA-binding domain"/>
    <property type="match status" value="1"/>
</dbReference>
<dbReference type="FunFam" id="3.40.50.300:FF:000489">
    <property type="entry name" value="Primosome assembly protein PriA"/>
    <property type="match status" value="1"/>
</dbReference>
<evidence type="ECO:0000313" key="16">
    <source>
        <dbReference type="Proteomes" id="UP000316968"/>
    </source>
</evidence>
<dbReference type="PANTHER" id="PTHR30580">
    <property type="entry name" value="PRIMOSOMAL PROTEIN N"/>
    <property type="match status" value="1"/>
</dbReference>
<evidence type="ECO:0000256" key="1">
    <source>
        <dbReference type="ARBA" id="ARBA00022515"/>
    </source>
</evidence>
<dbReference type="EC" id="5.6.2.4" evidence="12"/>
<evidence type="ECO:0000256" key="7">
    <source>
        <dbReference type="ARBA" id="ARBA00022833"/>
    </source>
</evidence>
<evidence type="ECO:0000256" key="6">
    <source>
        <dbReference type="ARBA" id="ARBA00022806"/>
    </source>
</evidence>
<dbReference type="FunFam" id="3.40.1440.60:FF:000001">
    <property type="entry name" value="Primosomal protein N"/>
    <property type="match status" value="1"/>
</dbReference>
<dbReference type="InterPro" id="IPR027417">
    <property type="entry name" value="P-loop_NTPase"/>
</dbReference>
<evidence type="ECO:0000259" key="13">
    <source>
        <dbReference type="PROSITE" id="PS51192"/>
    </source>
</evidence>
<reference evidence="15 16" key="1">
    <citation type="submission" date="2019-06" db="EMBL/GenBank/DDBJ databases">
        <title>Saccharibacillus brassicae sp. nov., an endophytic bacterium isolated from Chinese cabbage seeds (Brassica pekinensis).</title>
        <authorList>
            <person name="Jiang L."/>
            <person name="Lee J."/>
            <person name="Kim S.W."/>
        </authorList>
    </citation>
    <scope>NUCLEOTIDE SEQUENCE [LARGE SCALE GENOMIC DNA]</scope>
    <source>
        <strain evidence="16">KCTC 43072 / ATSA2</strain>
    </source>
</reference>
<dbReference type="Pfam" id="PF00271">
    <property type="entry name" value="Helicase_C"/>
    <property type="match status" value="1"/>
</dbReference>
<feature type="domain" description="Helicase ATP-binding" evidence="13">
    <location>
        <begin position="316"/>
        <end position="482"/>
    </location>
</feature>
<dbReference type="GO" id="GO:0006269">
    <property type="term" value="P:DNA replication, synthesis of primer"/>
    <property type="evidence" value="ECO:0007669"/>
    <property type="project" value="UniProtKB-KW"/>
</dbReference>
<dbReference type="NCBIfam" id="TIGR00595">
    <property type="entry name" value="priA"/>
    <property type="match status" value="1"/>
</dbReference>
<dbReference type="Pfam" id="PF00270">
    <property type="entry name" value="DEAD"/>
    <property type="match status" value="1"/>
</dbReference>
<dbReference type="GO" id="GO:0043138">
    <property type="term" value="F:3'-5' DNA helicase activity"/>
    <property type="evidence" value="ECO:0007669"/>
    <property type="project" value="UniProtKB-EC"/>
</dbReference>
<dbReference type="CDD" id="cd17929">
    <property type="entry name" value="DEXHc_priA"/>
    <property type="match status" value="1"/>
</dbReference>
<evidence type="ECO:0000256" key="12">
    <source>
        <dbReference type="HAMAP-Rule" id="MF_00983"/>
    </source>
</evidence>
<dbReference type="SUPFAM" id="SSF52540">
    <property type="entry name" value="P-loop containing nucleoside triphosphate hydrolases"/>
    <property type="match status" value="2"/>
</dbReference>
<dbReference type="NCBIfam" id="NF004066">
    <property type="entry name" value="PRK05580.1-3"/>
    <property type="match status" value="1"/>
</dbReference>
<keyword evidence="2 12" id="KW-0235">DNA replication</keyword>
<keyword evidence="9 12" id="KW-0238">DNA-binding</keyword>
<dbReference type="InterPro" id="IPR042115">
    <property type="entry name" value="PriA_3primeBD_sf"/>
</dbReference>
<keyword evidence="4 12" id="KW-0547">Nucleotide-binding</keyword>
<dbReference type="InterPro" id="IPR005259">
    <property type="entry name" value="PriA"/>
</dbReference>
<feature type="binding site" evidence="12">
    <location>
        <position position="592"/>
    </location>
    <ligand>
        <name>Zn(2+)</name>
        <dbReference type="ChEBI" id="CHEBI:29105"/>
        <label>1</label>
    </ligand>
</feature>
<keyword evidence="10 12" id="KW-0413">Isomerase</keyword>
<comment type="cofactor">
    <cofactor evidence="12">
        <name>Zn(2+)</name>
        <dbReference type="ChEBI" id="CHEBI:29105"/>
    </cofactor>
    <text evidence="12">Binds 2 zinc ions per subunit.</text>
</comment>
<feature type="binding site" evidence="12">
    <location>
        <position position="576"/>
    </location>
    <ligand>
        <name>Zn(2+)</name>
        <dbReference type="ChEBI" id="CHEBI:29105"/>
        <label>2</label>
    </ligand>
</feature>
<dbReference type="GO" id="GO:0008270">
    <property type="term" value="F:zinc ion binding"/>
    <property type="evidence" value="ECO:0007669"/>
    <property type="project" value="UniProtKB-UniRule"/>
</dbReference>
<dbReference type="InterPro" id="IPR011545">
    <property type="entry name" value="DEAD/DEAH_box_helicase_dom"/>
</dbReference>
<evidence type="ECO:0000256" key="4">
    <source>
        <dbReference type="ARBA" id="ARBA00022741"/>
    </source>
</evidence>
<comment type="catalytic activity">
    <reaction evidence="12">
        <text>Couples ATP hydrolysis with the unwinding of duplex DNA by translocating in the 3'-5' direction.</text>
        <dbReference type="EC" id="5.6.2.4"/>
    </reaction>
</comment>
<dbReference type="GO" id="GO:0005524">
    <property type="term" value="F:ATP binding"/>
    <property type="evidence" value="ECO:0007669"/>
    <property type="project" value="UniProtKB-UniRule"/>
</dbReference>
<feature type="binding site" evidence="12">
    <location>
        <position position="579"/>
    </location>
    <ligand>
        <name>Zn(2+)</name>
        <dbReference type="ChEBI" id="CHEBI:29105"/>
        <label>2</label>
    </ligand>
</feature>
<keyword evidence="8 12" id="KW-0067">ATP-binding</keyword>
<proteinExistence type="inferred from homology"/>
<evidence type="ECO:0000256" key="11">
    <source>
        <dbReference type="ARBA" id="ARBA00048988"/>
    </source>
</evidence>
<dbReference type="HAMAP" id="MF_00983">
    <property type="entry name" value="PriA"/>
    <property type="match status" value="1"/>
</dbReference>
<evidence type="ECO:0000256" key="2">
    <source>
        <dbReference type="ARBA" id="ARBA00022705"/>
    </source>
</evidence>
<dbReference type="OrthoDB" id="9759544at2"/>
<comment type="function">
    <text evidence="12">Initiates the restart of stalled replication forks, which reloads the replicative helicase on sites other than the origin of replication. Recognizes and binds to abandoned replication forks and remodels them to uncover a helicase loading site. Promotes assembly of the primosome at these replication forks.</text>
</comment>
<dbReference type="InterPro" id="IPR041236">
    <property type="entry name" value="PriA_C"/>
</dbReference>
<dbReference type="PROSITE" id="PS51194">
    <property type="entry name" value="HELICASE_CTER"/>
    <property type="match status" value="1"/>
</dbReference>
<comment type="similarity">
    <text evidence="12">Belongs to the helicase family. PriA subfamily.</text>
</comment>
<dbReference type="RefSeq" id="WP_141446122.1">
    <property type="nucleotide sequence ID" value="NZ_CP041217.1"/>
</dbReference>
<feature type="binding site" evidence="12">
    <location>
        <position position="552"/>
    </location>
    <ligand>
        <name>Zn(2+)</name>
        <dbReference type="ChEBI" id="CHEBI:29105"/>
        <label>1</label>
    </ligand>
</feature>
<evidence type="ECO:0000259" key="14">
    <source>
        <dbReference type="PROSITE" id="PS51194"/>
    </source>
</evidence>
<accession>A0A4Y6UQ24</accession>
<dbReference type="InterPro" id="IPR014001">
    <property type="entry name" value="Helicase_ATP-bd"/>
</dbReference>
<feature type="binding site" evidence="12">
    <location>
        <position position="558"/>
    </location>
    <ligand>
        <name>Zn(2+)</name>
        <dbReference type="ChEBI" id="CHEBI:29105"/>
        <label>2</label>
    </ligand>
</feature>
<dbReference type="GO" id="GO:0006302">
    <property type="term" value="P:double-strand break repair"/>
    <property type="evidence" value="ECO:0007669"/>
    <property type="project" value="InterPro"/>
</dbReference>
<keyword evidence="1 12" id="KW-0639">Primosome</keyword>
<evidence type="ECO:0000256" key="8">
    <source>
        <dbReference type="ARBA" id="ARBA00022840"/>
    </source>
</evidence>
<feature type="binding site" evidence="12">
    <location>
        <position position="549"/>
    </location>
    <ligand>
        <name>Zn(2+)</name>
        <dbReference type="ChEBI" id="CHEBI:29105"/>
        <label>1</label>
    </ligand>
</feature>
<evidence type="ECO:0000256" key="10">
    <source>
        <dbReference type="ARBA" id="ARBA00023235"/>
    </source>
</evidence>
<dbReference type="Gene3D" id="3.40.50.300">
    <property type="entry name" value="P-loop containing nucleotide triphosphate hydrolases"/>
    <property type="match status" value="2"/>
</dbReference>
<dbReference type="PANTHER" id="PTHR30580:SF0">
    <property type="entry name" value="PRIMOSOMAL PROTEIN N"/>
    <property type="match status" value="1"/>
</dbReference>
<comment type="subunit">
    <text evidence="12">Component of the replication restart primosome.</text>
</comment>
<name>A0A4Y6UQ24_SACBS</name>
<dbReference type="Pfam" id="PF18319">
    <property type="entry name" value="Zn_ribbon_PriA"/>
    <property type="match status" value="1"/>
</dbReference>
<feature type="domain" description="Helicase C-terminal" evidence="14">
    <location>
        <begin position="584"/>
        <end position="735"/>
    </location>
</feature>
<dbReference type="Pfam" id="PF18074">
    <property type="entry name" value="PriA_C"/>
    <property type="match status" value="1"/>
</dbReference>
<dbReference type="SMART" id="SM00490">
    <property type="entry name" value="HELICc"/>
    <property type="match status" value="1"/>
</dbReference>
<dbReference type="EMBL" id="CP041217">
    <property type="protein sequence ID" value="QDH19733.1"/>
    <property type="molecule type" value="Genomic_DNA"/>
</dbReference>
<keyword evidence="6 12" id="KW-0347">Helicase</keyword>
<dbReference type="SMART" id="SM00487">
    <property type="entry name" value="DEXDc"/>
    <property type="match status" value="1"/>
</dbReference>
<gene>
    <name evidence="12 15" type="primary">priA</name>
    <name evidence="15" type="ORF">FFV09_01945</name>
</gene>
<keyword evidence="7 12" id="KW-0862">Zinc</keyword>
<protein>
    <recommendedName>
        <fullName evidence="12">Replication restart protein PriA</fullName>
    </recommendedName>
    <alternativeName>
        <fullName evidence="12">ATP-dependent DNA helicase PriA</fullName>
        <ecNumber evidence="12">5.6.2.4</ecNumber>
    </alternativeName>
    <alternativeName>
        <fullName evidence="12">DNA 3'-5' helicase PriA</fullName>
    </alternativeName>
</protein>
<dbReference type="GO" id="GO:0006270">
    <property type="term" value="P:DNA replication initiation"/>
    <property type="evidence" value="ECO:0007669"/>
    <property type="project" value="TreeGrafter"/>
</dbReference>
<feature type="binding site" evidence="12">
    <location>
        <position position="589"/>
    </location>
    <ligand>
        <name>Zn(2+)</name>
        <dbReference type="ChEBI" id="CHEBI:29105"/>
        <label>1</label>
    </ligand>
</feature>
<dbReference type="InterPro" id="IPR001650">
    <property type="entry name" value="Helicase_C-like"/>
</dbReference>
<dbReference type="Proteomes" id="UP000316968">
    <property type="component" value="Chromosome"/>
</dbReference>
<dbReference type="InterPro" id="IPR040498">
    <property type="entry name" value="PriA_CRR"/>
</dbReference>
<dbReference type="GO" id="GO:0016887">
    <property type="term" value="F:ATP hydrolysis activity"/>
    <property type="evidence" value="ECO:0007669"/>
    <property type="project" value="RHEA"/>
</dbReference>
<keyword evidence="16" id="KW-1185">Reference proteome</keyword>
<evidence type="ECO:0000256" key="9">
    <source>
        <dbReference type="ARBA" id="ARBA00023125"/>
    </source>
</evidence>
<dbReference type="PROSITE" id="PS51192">
    <property type="entry name" value="HELICASE_ATP_BIND_1"/>
    <property type="match status" value="1"/>
</dbReference>
<dbReference type="Pfam" id="PF17764">
    <property type="entry name" value="PriA_3primeBD"/>
    <property type="match status" value="1"/>
</dbReference>
<dbReference type="GO" id="GO:0006310">
    <property type="term" value="P:DNA recombination"/>
    <property type="evidence" value="ECO:0007669"/>
    <property type="project" value="InterPro"/>
</dbReference>
<dbReference type="CDD" id="cd18804">
    <property type="entry name" value="SF2_C_priA"/>
    <property type="match status" value="1"/>
</dbReference>
<keyword evidence="5 12" id="KW-0378">Hydrolase</keyword>
<comment type="catalytic activity">
    <reaction evidence="11 12">
        <text>ATP + H2O = ADP + phosphate + H(+)</text>
        <dbReference type="Rhea" id="RHEA:13065"/>
        <dbReference type="ChEBI" id="CHEBI:15377"/>
        <dbReference type="ChEBI" id="CHEBI:15378"/>
        <dbReference type="ChEBI" id="CHEBI:30616"/>
        <dbReference type="ChEBI" id="CHEBI:43474"/>
        <dbReference type="ChEBI" id="CHEBI:456216"/>
        <dbReference type="EC" id="5.6.2.4"/>
    </reaction>
</comment>
<dbReference type="AlphaFoldDB" id="A0A4Y6UQ24"/>
<dbReference type="InterPro" id="IPR041222">
    <property type="entry name" value="PriA_3primeBD"/>
</dbReference>
<dbReference type="GO" id="GO:0003677">
    <property type="term" value="F:DNA binding"/>
    <property type="evidence" value="ECO:0007669"/>
    <property type="project" value="UniProtKB-UniRule"/>
</dbReference>
<feature type="binding site" evidence="12">
    <location>
        <position position="561"/>
    </location>
    <ligand>
        <name>Zn(2+)</name>
        <dbReference type="ChEBI" id="CHEBI:29105"/>
        <label>2</label>
    </ligand>
</feature>
<dbReference type="GO" id="GO:1990077">
    <property type="term" value="C:primosome complex"/>
    <property type="evidence" value="ECO:0007669"/>
    <property type="project" value="UniProtKB-UniRule"/>
</dbReference>
<dbReference type="KEGG" id="saca:FFV09_01945"/>
<evidence type="ECO:0000256" key="3">
    <source>
        <dbReference type="ARBA" id="ARBA00022723"/>
    </source>
</evidence>
<evidence type="ECO:0000313" key="15">
    <source>
        <dbReference type="EMBL" id="QDH19733.1"/>
    </source>
</evidence>
<organism evidence="15 16">
    <name type="scientific">Saccharibacillus brassicae</name>
    <dbReference type="NCBI Taxonomy" id="2583377"/>
    <lineage>
        <taxon>Bacteria</taxon>
        <taxon>Bacillati</taxon>
        <taxon>Bacillota</taxon>
        <taxon>Bacilli</taxon>
        <taxon>Bacillales</taxon>
        <taxon>Paenibacillaceae</taxon>
        <taxon>Saccharibacillus</taxon>
    </lineage>
</organism>
<sequence length="857" mass="96271">MNFARVIVDVPVRAVSRPFDYRIPPEMQDWIAVGSRVGVPFGGRTVQGFVVGLTDESEYKHGRIKAIRDLLDLVPPLPPDLVELGGWIAEKYACHETTALQAMIPSALKGKAERFIHAANTEQTEGESQEIGRLLENLPEETDELSLFGGPSSADVPSAQEILDYVRSRGQVKAEQLRQSFPGREKTVQALIRGGLLFESQEIRDRMGRKTVKTVVLNVDAQQAAEQLEQFPARAKKQKEVFAFLMQLGVPMALKEVMSVLGVTSSAVKSLEEKGLVRFEDVEVFRDPYAGRSFKPSEAPKLTGEQQQVYDAVVGRLNEHREGVFLLHGITGSGKTEVYLQSIERCIEQGRQAIVLVPEISLTPQMVERFKSRFGAKVAVMHSRLSGGERYDEWRKIREGRVQVAIGARSAIFAPFKDIGLIVMDEEHESSYKQEESPKYHARNVAVKRAEQHDAVVILGSATPSLETYHAARSQSDPHFSPVLTEISLRALGSELPGVTIVDMREELKEGNRSMFSRDLHKAIEQRLERGEQTVLLLNRRGYSTFVMCRTCGYVAECPNCDISLTFHQRSNNLRCHYCGHAETVPETCPECGSEHIRYFGTGTQRVEEELAKLFPAIRVVRMDVDTTSEKGSHEKLLQQFRDKKADVLLGTQMVAKGLDFPDVTLVGVIAADSALNLPDFRAAEKTFQLLTQVAGRAGRHHLPGEVFIQSYNPDHYSVLHASKHDYHSFVREELGHRRKLGYPPYCRLILVTFSHEQLPVVVRMAENYAALVKEKARARGWLARMDKLVPNVLDLLGPIASPIPRIKNRYRFQCMIKWRGEMDAALLAREIADELEDTAKEQDLLISIDVDPQVMM</sequence>